<dbReference type="EMBL" id="JAAHFQ010000075">
    <property type="protein sequence ID" value="NER27127.1"/>
    <property type="molecule type" value="Genomic_DNA"/>
</dbReference>
<sequence>MMATALATATIIGVFTDPADALVRRRGRRYSRASDVPDLRFSLVRNQIGDDFINDSDTADNFGVFNGAIENFFYFQGRGDLDGDDVFDLTINLLEFDRGNLSAMWNRSRDIIEYTISSPDPVMATVTNDSSGVISNPNYQGDILRFEFDVSGFSEQKQFSLVNDLAFIEEENMFVSSRLQNVEFVRDTFGFDLELPTFIFPDGVTFLFPNEEFPEEDLSVGFSNLTESVPEQSSCSAWFG</sequence>
<evidence type="ECO:0000313" key="1">
    <source>
        <dbReference type="EMBL" id="NER27127.1"/>
    </source>
</evidence>
<feature type="non-terminal residue" evidence="1">
    <location>
        <position position="240"/>
    </location>
</feature>
<protein>
    <submittedName>
        <fullName evidence="1">Uncharacterized protein</fullName>
    </submittedName>
</protein>
<reference evidence="1" key="1">
    <citation type="submission" date="2019-11" db="EMBL/GenBank/DDBJ databases">
        <title>Genomic insights into an expanded diversity of filamentous marine cyanobacteria reveals the extraordinary biosynthetic potential of Moorea and Okeania.</title>
        <authorList>
            <person name="Ferreira Leao T."/>
            <person name="Wang M."/>
            <person name="Moss N."/>
            <person name="Da Silva R."/>
            <person name="Sanders J."/>
            <person name="Nurk S."/>
            <person name="Gurevich A."/>
            <person name="Humphrey G."/>
            <person name="Reher R."/>
            <person name="Zhu Q."/>
            <person name="Belda-Ferre P."/>
            <person name="Glukhov E."/>
            <person name="Rex R."/>
            <person name="Dorrestein P.C."/>
            <person name="Knight R."/>
            <person name="Pevzner P."/>
            <person name="Gerwick W.H."/>
            <person name="Gerwick L."/>
        </authorList>
    </citation>
    <scope>NUCLEOTIDE SEQUENCE</scope>
    <source>
        <strain evidence="1">SIO1C4</strain>
    </source>
</reference>
<name>A0A6B3N6C6_9CYAN</name>
<accession>A0A6B3N6C6</accession>
<comment type="caution">
    <text evidence="1">The sequence shown here is derived from an EMBL/GenBank/DDBJ whole genome shotgun (WGS) entry which is preliminary data.</text>
</comment>
<organism evidence="1">
    <name type="scientific">Symploca sp. SIO1C4</name>
    <dbReference type="NCBI Taxonomy" id="2607765"/>
    <lineage>
        <taxon>Bacteria</taxon>
        <taxon>Bacillati</taxon>
        <taxon>Cyanobacteriota</taxon>
        <taxon>Cyanophyceae</taxon>
        <taxon>Coleofasciculales</taxon>
        <taxon>Coleofasciculaceae</taxon>
        <taxon>Symploca</taxon>
    </lineage>
</organism>
<dbReference type="AlphaFoldDB" id="A0A6B3N6C6"/>
<proteinExistence type="predicted"/>
<gene>
    <name evidence="1" type="ORF">F6J89_05685</name>
</gene>